<sequence>MFIKLKNDKFRTMNDILKKINKFNKRWEIIDDSTYEEEFKKFKTRVLNIFSDIDDNVPDEGISKFCQFIGIPEKWKHSFVGRRKWTTVIIDSLIQENDEKKFYRLLKIIFSLPIRPTDGFNYEI</sequence>
<reference evidence="1" key="1">
    <citation type="journal article" date="2014" name="Front. Microbiol.">
        <title>High frequency of phylogenetically diverse reductive dehalogenase-homologous genes in deep subseafloor sedimentary metagenomes.</title>
        <authorList>
            <person name="Kawai M."/>
            <person name="Futagami T."/>
            <person name="Toyoda A."/>
            <person name="Takaki Y."/>
            <person name="Nishi S."/>
            <person name="Hori S."/>
            <person name="Arai W."/>
            <person name="Tsubouchi T."/>
            <person name="Morono Y."/>
            <person name="Uchiyama I."/>
            <person name="Ito T."/>
            <person name="Fujiyama A."/>
            <person name="Inagaki F."/>
            <person name="Takami H."/>
        </authorList>
    </citation>
    <scope>NUCLEOTIDE SEQUENCE</scope>
    <source>
        <strain evidence="1">Expedition CK06-06</strain>
    </source>
</reference>
<accession>X1HT97</accession>
<proteinExistence type="predicted"/>
<name>X1HT97_9ZZZZ</name>
<dbReference type="EMBL" id="BARU01019802">
    <property type="protein sequence ID" value="GAH57039.1"/>
    <property type="molecule type" value="Genomic_DNA"/>
</dbReference>
<protein>
    <submittedName>
        <fullName evidence="1">Uncharacterized protein</fullName>
    </submittedName>
</protein>
<evidence type="ECO:0000313" key="1">
    <source>
        <dbReference type="EMBL" id="GAH57039.1"/>
    </source>
</evidence>
<feature type="non-terminal residue" evidence="1">
    <location>
        <position position="124"/>
    </location>
</feature>
<comment type="caution">
    <text evidence="1">The sequence shown here is derived from an EMBL/GenBank/DDBJ whole genome shotgun (WGS) entry which is preliminary data.</text>
</comment>
<dbReference type="AlphaFoldDB" id="X1HT97"/>
<organism evidence="1">
    <name type="scientific">marine sediment metagenome</name>
    <dbReference type="NCBI Taxonomy" id="412755"/>
    <lineage>
        <taxon>unclassified sequences</taxon>
        <taxon>metagenomes</taxon>
        <taxon>ecological metagenomes</taxon>
    </lineage>
</organism>
<gene>
    <name evidence="1" type="ORF">S03H2_32588</name>
</gene>